<sequence>MNDKLKDIIHPGAKISIDESMFAWYERGAYVKDGMPAVMTIKRKPKGVGCEVKTACDSNTNIMMRLEIKEGKEAMSTKKWQGIWRWNCNYFEIDRAVAWFWKSYSWRLMVRLGQNSCGAIQSWIVLHWTGKDSTQFLSRVGYGCKVSDAQGAFVVSTAEKDSVQFIACAWKDKKTHTFVATCETPLPGLLSRK</sequence>
<protein>
    <submittedName>
        <fullName evidence="1">(apollo) hypothetical protein</fullName>
    </submittedName>
</protein>
<comment type="caution">
    <text evidence="1">The sequence shown here is derived from an EMBL/GenBank/DDBJ whole genome shotgun (WGS) entry which is preliminary data.</text>
</comment>
<proteinExistence type="predicted"/>
<organism evidence="1 2">
    <name type="scientific">Parnassius apollo</name>
    <name type="common">Apollo butterfly</name>
    <name type="synonym">Papilio apollo</name>
    <dbReference type="NCBI Taxonomy" id="110799"/>
    <lineage>
        <taxon>Eukaryota</taxon>
        <taxon>Metazoa</taxon>
        <taxon>Ecdysozoa</taxon>
        <taxon>Arthropoda</taxon>
        <taxon>Hexapoda</taxon>
        <taxon>Insecta</taxon>
        <taxon>Pterygota</taxon>
        <taxon>Neoptera</taxon>
        <taxon>Endopterygota</taxon>
        <taxon>Lepidoptera</taxon>
        <taxon>Glossata</taxon>
        <taxon>Ditrysia</taxon>
        <taxon>Papilionoidea</taxon>
        <taxon>Papilionidae</taxon>
        <taxon>Parnassiinae</taxon>
        <taxon>Parnassini</taxon>
        <taxon>Parnassius</taxon>
        <taxon>Parnassius</taxon>
    </lineage>
</organism>
<dbReference type="EMBL" id="CAJQZP010000714">
    <property type="protein sequence ID" value="CAG4980648.1"/>
    <property type="molecule type" value="Genomic_DNA"/>
</dbReference>
<name>A0A8S3WT83_PARAO</name>
<dbReference type="OrthoDB" id="7274630at2759"/>
<dbReference type="AlphaFoldDB" id="A0A8S3WT83"/>
<reference evidence="1" key="1">
    <citation type="submission" date="2021-04" db="EMBL/GenBank/DDBJ databases">
        <authorList>
            <person name="Tunstrom K."/>
        </authorList>
    </citation>
    <scope>NUCLEOTIDE SEQUENCE</scope>
</reference>
<evidence type="ECO:0000313" key="2">
    <source>
        <dbReference type="Proteomes" id="UP000691718"/>
    </source>
</evidence>
<gene>
    <name evidence="1" type="ORF">PAPOLLO_LOCUS10092</name>
</gene>
<evidence type="ECO:0000313" key="1">
    <source>
        <dbReference type="EMBL" id="CAG4980648.1"/>
    </source>
</evidence>
<accession>A0A8S3WT83</accession>
<dbReference type="Proteomes" id="UP000691718">
    <property type="component" value="Unassembled WGS sequence"/>
</dbReference>
<keyword evidence="2" id="KW-1185">Reference proteome</keyword>